<proteinExistence type="predicted"/>
<evidence type="ECO:0000313" key="2">
    <source>
        <dbReference type="Ensembl" id="ENSPMEP00000000724.1"/>
    </source>
</evidence>
<accession>A0A3B3WDV0</accession>
<sequence>MSLVVDETAGDLPVRDVGLMRGGLMPTVPGLCSHNTELYPQRLFRFPRDHLEDLCLRLQEENSVLRQHTRTQEERLRRMSTKLMRLRQARPGSGPVKERDMEDTIQELEARVAVLESQKEVLQNKLGIAKQHILDLGARTPYRTVRTFFPFMCSGKNLDGEAGVRRAARTAPARYGLTLEETRAEMERL</sequence>
<name>A0A3B3WDV0_9TELE</name>
<dbReference type="PANTHER" id="PTHR14240:SF1">
    <property type="entry name" value="PROTEIN FANTOM-RELATED"/>
    <property type="match status" value="1"/>
</dbReference>
<dbReference type="PANTHER" id="PTHR14240">
    <property type="entry name" value="RETINITIS PIGMENTOSA GTPASE REGULATOR-INTERACTING PROTEIN"/>
    <property type="match status" value="1"/>
</dbReference>
<evidence type="ECO:0000256" key="1">
    <source>
        <dbReference type="SAM" id="Coils"/>
    </source>
</evidence>
<dbReference type="AlphaFoldDB" id="A0A3B3WDV0"/>
<dbReference type="InterPro" id="IPR031139">
    <property type="entry name" value="RPGRIP1_fam"/>
</dbReference>
<dbReference type="GO" id="GO:0032391">
    <property type="term" value="C:photoreceptor connecting cilium"/>
    <property type="evidence" value="ECO:0007669"/>
    <property type="project" value="TreeGrafter"/>
</dbReference>
<keyword evidence="3" id="KW-1185">Reference proteome</keyword>
<organism evidence="2 3">
    <name type="scientific">Poecilia mexicana</name>
    <dbReference type="NCBI Taxonomy" id="48701"/>
    <lineage>
        <taxon>Eukaryota</taxon>
        <taxon>Metazoa</taxon>
        <taxon>Chordata</taxon>
        <taxon>Craniata</taxon>
        <taxon>Vertebrata</taxon>
        <taxon>Euteleostomi</taxon>
        <taxon>Actinopterygii</taxon>
        <taxon>Neopterygii</taxon>
        <taxon>Teleostei</taxon>
        <taxon>Neoteleostei</taxon>
        <taxon>Acanthomorphata</taxon>
        <taxon>Ovalentaria</taxon>
        <taxon>Atherinomorphae</taxon>
        <taxon>Cyprinodontiformes</taxon>
        <taxon>Poeciliidae</taxon>
        <taxon>Poeciliinae</taxon>
        <taxon>Poecilia</taxon>
    </lineage>
</organism>
<evidence type="ECO:0000313" key="3">
    <source>
        <dbReference type="Proteomes" id="UP000261480"/>
    </source>
</evidence>
<keyword evidence="1" id="KW-0175">Coiled coil</keyword>
<protein>
    <submittedName>
        <fullName evidence="2">Uncharacterized protein</fullName>
    </submittedName>
</protein>
<dbReference type="Proteomes" id="UP000261480">
    <property type="component" value="Unplaced"/>
</dbReference>
<dbReference type="Ensembl" id="ENSPMET00000028289.1">
    <property type="protein sequence ID" value="ENSPMEP00000019014.1"/>
    <property type="gene ID" value="ENSPMEG00000022023.1"/>
</dbReference>
<dbReference type="GO" id="GO:0046548">
    <property type="term" value="P:retinal rod cell development"/>
    <property type="evidence" value="ECO:0007669"/>
    <property type="project" value="TreeGrafter"/>
</dbReference>
<dbReference type="Ensembl" id="ENSPMET00000015392.1">
    <property type="protein sequence ID" value="ENSPMEP00000000724.1"/>
    <property type="gene ID" value="ENSPMEG00000001567.1"/>
</dbReference>
<reference evidence="2" key="1">
    <citation type="submission" date="2025-05" db="UniProtKB">
        <authorList>
            <consortium name="Ensembl"/>
        </authorList>
    </citation>
    <scope>IDENTIFICATION</scope>
</reference>
<feature type="coiled-coil region" evidence="1">
    <location>
        <begin position="98"/>
        <end position="125"/>
    </location>
</feature>
<dbReference type="GO" id="GO:1905515">
    <property type="term" value="P:non-motile cilium assembly"/>
    <property type="evidence" value="ECO:0007669"/>
    <property type="project" value="TreeGrafter"/>
</dbReference>